<reference evidence="7" key="2">
    <citation type="submission" date="2023-01" db="EMBL/GenBank/DDBJ databases">
        <title>Draft genome sequence of Maritalea porphyrae strain NBRC 107169.</title>
        <authorList>
            <person name="Sun Q."/>
            <person name="Mori K."/>
        </authorList>
    </citation>
    <scope>NUCLEOTIDE SEQUENCE</scope>
    <source>
        <strain evidence="7">NBRC 107169</strain>
    </source>
</reference>
<feature type="transmembrane region" description="Helical" evidence="6">
    <location>
        <begin position="349"/>
        <end position="369"/>
    </location>
</feature>
<dbReference type="Gene3D" id="1.20.1740.10">
    <property type="entry name" value="Amino acid/polyamine transporter I"/>
    <property type="match status" value="1"/>
</dbReference>
<feature type="transmembrane region" description="Helical" evidence="6">
    <location>
        <begin position="188"/>
        <end position="207"/>
    </location>
</feature>
<dbReference type="EMBL" id="BSNI01000001">
    <property type="protein sequence ID" value="GLQ16405.1"/>
    <property type="molecule type" value="Genomic_DNA"/>
</dbReference>
<feature type="transmembrane region" description="Helical" evidence="6">
    <location>
        <begin position="322"/>
        <end position="343"/>
    </location>
</feature>
<feature type="transmembrane region" description="Helical" evidence="6">
    <location>
        <begin position="12"/>
        <end position="35"/>
    </location>
</feature>
<evidence type="ECO:0000256" key="4">
    <source>
        <dbReference type="ARBA" id="ARBA00022989"/>
    </source>
</evidence>
<organism evidence="7 8">
    <name type="scientific">Maritalea porphyrae</name>
    <dbReference type="NCBI Taxonomy" id="880732"/>
    <lineage>
        <taxon>Bacteria</taxon>
        <taxon>Pseudomonadati</taxon>
        <taxon>Pseudomonadota</taxon>
        <taxon>Alphaproteobacteria</taxon>
        <taxon>Hyphomicrobiales</taxon>
        <taxon>Devosiaceae</taxon>
        <taxon>Maritalea</taxon>
    </lineage>
</organism>
<evidence type="ECO:0000256" key="5">
    <source>
        <dbReference type="ARBA" id="ARBA00023136"/>
    </source>
</evidence>
<accession>A0ABQ5UNJ7</accession>
<sequence>MSEQQTTLKRTLNLPMLIFYGVGVTIGAGIFALIGEAMLIAGNKAPIGFVVAGIIAAATGLSYAKLAAVYPRAAGEAVFVNIGMGPNWARLVGIGVTITAIVSSAVIALSFAGYLGQLITIPAPILVLAILVTMATIACLGVTHSVIFAAIVTTIELGALIVIVWFGAEHLTVPANWVNGLAPPTDFSLWPAIFSASLLAFFAFVGFEDIENMAEETIDPHINVPRAIIGTLIITVLIYALVALVAVSAPNPDAVANSEAPLATLFAQLTGGNGDLIAAAATIAMVNGILVQIVMASRVMFGMGKEGLLPKAISKLHPTRQTPIRATILVTVLIAILALIFPLGGLARTTSAVILVVFTLVNFSLWRIGSRKDAAPSLQRWKLLGLVGAFLSAGLLAIEMINQLSNWT</sequence>
<dbReference type="InterPro" id="IPR050367">
    <property type="entry name" value="APC_superfamily"/>
</dbReference>
<dbReference type="InterPro" id="IPR002293">
    <property type="entry name" value="AA/rel_permease1"/>
</dbReference>
<name>A0ABQ5UNJ7_9HYPH</name>
<evidence type="ECO:0000313" key="8">
    <source>
        <dbReference type="Proteomes" id="UP001161405"/>
    </source>
</evidence>
<comment type="subcellular location">
    <subcellularLocation>
        <location evidence="1">Cell membrane</location>
        <topology evidence="1">Multi-pass membrane protein</topology>
    </subcellularLocation>
</comment>
<feature type="transmembrane region" description="Helical" evidence="6">
    <location>
        <begin position="276"/>
        <end position="301"/>
    </location>
</feature>
<dbReference type="PIRSF" id="PIRSF006060">
    <property type="entry name" value="AA_transporter"/>
    <property type="match status" value="1"/>
</dbReference>
<reference evidence="7" key="1">
    <citation type="journal article" date="2014" name="Int. J. Syst. Evol. Microbiol.">
        <title>Complete genome of a new Firmicutes species belonging to the dominant human colonic microbiota ('Ruminococcus bicirculans') reveals two chromosomes and a selective capacity to utilize plant glucans.</title>
        <authorList>
            <consortium name="NISC Comparative Sequencing Program"/>
            <person name="Wegmann U."/>
            <person name="Louis P."/>
            <person name="Goesmann A."/>
            <person name="Henrissat B."/>
            <person name="Duncan S.H."/>
            <person name="Flint H.J."/>
        </authorList>
    </citation>
    <scope>NUCLEOTIDE SEQUENCE</scope>
    <source>
        <strain evidence="7">NBRC 107169</strain>
    </source>
</reference>
<feature type="transmembrane region" description="Helical" evidence="6">
    <location>
        <begin position="381"/>
        <end position="401"/>
    </location>
</feature>
<dbReference type="Pfam" id="PF13520">
    <property type="entry name" value="AA_permease_2"/>
    <property type="match status" value="1"/>
</dbReference>
<evidence type="ECO:0000256" key="2">
    <source>
        <dbReference type="ARBA" id="ARBA00022475"/>
    </source>
</evidence>
<gene>
    <name evidence="7" type="ORF">GCM10007879_06540</name>
</gene>
<dbReference type="PANTHER" id="PTHR42770">
    <property type="entry name" value="AMINO ACID TRANSPORTER-RELATED"/>
    <property type="match status" value="1"/>
</dbReference>
<keyword evidence="3 6" id="KW-0812">Transmembrane</keyword>
<proteinExistence type="predicted"/>
<keyword evidence="2" id="KW-1003">Cell membrane</keyword>
<dbReference type="Proteomes" id="UP001161405">
    <property type="component" value="Unassembled WGS sequence"/>
</dbReference>
<feature type="transmembrane region" description="Helical" evidence="6">
    <location>
        <begin position="121"/>
        <end position="140"/>
    </location>
</feature>
<keyword evidence="4 6" id="KW-1133">Transmembrane helix</keyword>
<evidence type="ECO:0000256" key="3">
    <source>
        <dbReference type="ARBA" id="ARBA00022692"/>
    </source>
</evidence>
<evidence type="ECO:0000256" key="6">
    <source>
        <dbReference type="SAM" id="Phobius"/>
    </source>
</evidence>
<feature type="transmembrane region" description="Helical" evidence="6">
    <location>
        <begin position="47"/>
        <end position="70"/>
    </location>
</feature>
<protein>
    <submittedName>
        <fullName evidence="7">Amino acid transporter</fullName>
    </submittedName>
</protein>
<keyword evidence="5 6" id="KW-0472">Membrane</keyword>
<dbReference type="PANTHER" id="PTHR42770:SF11">
    <property type="entry name" value="INNER MEMBRANE TRANSPORT PROTEIN YBAT"/>
    <property type="match status" value="1"/>
</dbReference>
<evidence type="ECO:0000256" key="1">
    <source>
        <dbReference type="ARBA" id="ARBA00004651"/>
    </source>
</evidence>
<comment type="caution">
    <text evidence="7">The sequence shown here is derived from an EMBL/GenBank/DDBJ whole genome shotgun (WGS) entry which is preliminary data.</text>
</comment>
<keyword evidence="8" id="KW-1185">Reference proteome</keyword>
<feature type="transmembrane region" description="Helical" evidence="6">
    <location>
        <begin position="227"/>
        <end position="249"/>
    </location>
</feature>
<evidence type="ECO:0000313" key="7">
    <source>
        <dbReference type="EMBL" id="GLQ16405.1"/>
    </source>
</evidence>
<dbReference type="RefSeq" id="WP_284362001.1">
    <property type="nucleotide sequence ID" value="NZ_BSNI01000001.1"/>
</dbReference>
<feature type="transmembrane region" description="Helical" evidence="6">
    <location>
        <begin position="147"/>
        <end position="168"/>
    </location>
</feature>
<feature type="transmembrane region" description="Helical" evidence="6">
    <location>
        <begin position="91"/>
        <end position="115"/>
    </location>
</feature>